<sequence length="290" mass="32642">MMIVLTENLPDCCEVFKSACEDSCCACCDIEEDAGSIYYIPTAGRSMDADTLRQFVNSRYGDSISVTEQYAIPAPPTRHMLLPPPEYLALSQPQILIPDVLPYGRRHNSRDGSIERPVRRNTPDNSGAYRVGPARSSASSTPQVNSPSVQRRSFAAQVDDGRSVEECIYEEPPSLVGSQPVYTTQQVGDDRERDRPVHDRRRHSMYEDDAFSMDSRYQHAHHQDPTIEMRPNWRQYLLDGAIRRHGDMPMGAPIIGMVQHSMPMCLAPAPLLPPPNMGHVIRYPRGLPRH</sequence>
<name>A0A914WZ61_9BILA</name>
<dbReference type="AlphaFoldDB" id="A0A914WZ61"/>
<evidence type="ECO:0000256" key="1">
    <source>
        <dbReference type="SAM" id="MobiDB-lite"/>
    </source>
</evidence>
<organism evidence="2 3">
    <name type="scientific">Plectus sambesii</name>
    <dbReference type="NCBI Taxonomy" id="2011161"/>
    <lineage>
        <taxon>Eukaryota</taxon>
        <taxon>Metazoa</taxon>
        <taxon>Ecdysozoa</taxon>
        <taxon>Nematoda</taxon>
        <taxon>Chromadorea</taxon>
        <taxon>Plectida</taxon>
        <taxon>Plectina</taxon>
        <taxon>Plectoidea</taxon>
        <taxon>Plectidae</taxon>
        <taxon>Plectus</taxon>
    </lineage>
</organism>
<dbReference type="Proteomes" id="UP000887566">
    <property type="component" value="Unplaced"/>
</dbReference>
<reference evidence="3" key="1">
    <citation type="submission" date="2022-11" db="UniProtKB">
        <authorList>
            <consortium name="WormBaseParasite"/>
        </authorList>
    </citation>
    <scope>IDENTIFICATION</scope>
</reference>
<feature type="compositionally biased region" description="Polar residues" evidence="1">
    <location>
        <begin position="176"/>
        <end position="187"/>
    </location>
</feature>
<feature type="region of interest" description="Disordered" evidence="1">
    <location>
        <begin position="170"/>
        <end position="201"/>
    </location>
</feature>
<feature type="compositionally biased region" description="Basic and acidic residues" evidence="1">
    <location>
        <begin position="188"/>
        <end position="197"/>
    </location>
</feature>
<evidence type="ECO:0000313" key="2">
    <source>
        <dbReference type="Proteomes" id="UP000887566"/>
    </source>
</evidence>
<feature type="compositionally biased region" description="Polar residues" evidence="1">
    <location>
        <begin position="136"/>
        <end position="151"/>
    </location>
</feature>
<protein>
    <submittedName>
        <fullName evidence="3">Uncharacterized protein</fullName>
    </submittedName>
</protein>
<feature type="region of interest" description="Disordered" evidence="1">
    <location>
        <begin position="107"/>
        <end position="157"/>
    </location>
</feature>
<evidence type="ECO:0000313" key="3">
    <source>
        <dbReference type="WBParaSite" id="PSAMB.scaffold5676size11124.g27123.t1"/>
    </source>
</evidence>
<keyword evidence="2" id="KW-1185">Reference proteome</keyword>
<proteinExistence type="predicted"/>
<feature type="compositionally biased region" description="Basic and acidic residues" evidence="1">
    <location>
        <begin position="109"/>
        <end position="122"/>
    </location>
</feature>
<accession>A0A914WZ61</accession>
<dbReference type="WBParaSite" id="PSAMB.scaffold5676size11124.g27123.t1">
    <property type="protein sequence ID" value="PSAMB.scaffold5676size11124.g27123.t1"/>
    <property type="gene ID" value="PSAMB.scaffold5676size11124.g27123"/>
</dbReference>